<evidence type="ECO:0000256" key="1">
    <source>
        <dbReference type="SAM" id="MobiDB-lite"/>
    </source>
</evidence>
<dbReference type="PROSITE" id="PS51257">
    <property type="entry name" value="PROKAR_LIPOPROTEIN"/>
    <property type="match status" value="1"/>
</dbReference>
<comment type="caution">
    <text evidence="4">The sequence shown here is derived from an EMBL/GenBank/DDBJ whole genome shotgun (WGS) entry which is preliminary data.</text>
</comment>
<dbReference type="InterPro" id="IPR012938">
    <property type="entry name" value="Glc/Sorbosone_DH"/>
</dbReference>
<dbReference type="SUPFAM" id="SSF50952">
    <property type="entry name" value="Soluble quinoprotein glucose dehydrogenase"/>
    <property type="match status" value="1"/>
</dbReference>
<feature type="compositionally biased region" description="Low complexity" evidence="1">
    <location>
        <begin position="35"/>
        <end position="61"/>
    </location>
</feature>
<name>A0AAW6TBV3_9MICO</name>
<feature type="chain" id="PRO_5043879848" evidence="2">
    <location>
        <begin position="36"/>
        <end position="403"/>
    </location>
</feature>
<dbReference type="InterPro" id="IPR011042">
    <property type="entry name" value="6-blade_b-propeller_TolB-like"/>
</dbReference>
<keyword evidence="5" id="KW-1185">Reference proteome</keyword>
<feature type="region of interest" description="Disordered" evidence="1">
    <location>
        <begin position="35"/>
        <end position="63"/>
    </location>
</feature>
<dbReference type="PANTHER" id="PTHR19328">
    <property type="entry name" value="HEDGEHOG-INTERACTING PROTEIN"/>
    <property type="match status" value="1"/>
</dbReference>
<sequence>MRQARPGTATARAAARFLGAALALAALVVTGCAPAGSGPTSDPNPTDPSSTVPPTAPSAPNGAQLLQPAGAPRDLATRLEVPWSVISLGDGAALMSERDTARVLELTASGDVREAGVVAGVQAGGEGGLLGIALSPLGDELYAYFTAVDDNRVMRMPLLGESGERSLGAPTLVLKGIPKAGNHNGGRLAFGHDGMLYITTGDAGSTEHAQNLDSLGGKILRVTPEGRVPDDNPFGHSPVFSYGHRNVQGIAWDSTGRLWASEFGQNTWDELNLIEAGGNYGWPAVEGRADCAEPGSPACESARFIDPVLQWRTDQASPSGIAVIGGTLFIASLRGERLWTVDVSGSAIGEPREWYRGEYGRLRDAVAGPGGTLWLLTNNTARGTPRQGDDRLMEVRLDVSGRG</sequence>
<dbReference type="EMBL" id="JASATX010000002">
    <property type="protein sequence ID" value="MDI2098522.1"/>
    <property type="molecule type" value="Genomic_DNA"/>
</dbReference>
<dbReference type="AlphaFoldDB" id="A0AAW6TBV3"/>
<feature type="signal peptide" evidence="2">
    <location>
        <begin position="1"/>
        <end position="35"/>
    </location>
</feature>
<organism evidence="4 5">
    <name type="scientific">Ruicaihuangia caeni</name>
    <dbReference type="NCBI Taxonomy" id="3042517"/>
    <lineage>
        <taxon>Bacteria</taxon>
        <taxon>Bacillati</taxon>
        <taxon>Actinomycetota</taxon>
        <taxon>Actinomycetes</taxon>
        <taxon>Micrococcales</taxon>
        <taxon>Microbacteriaceae</taxon>
        <taxon>Ruicaihuangia</taxon>
    </lineage>
</organism>
<proteinExistence type="predicted"/>
<protein>
    <submittedName>
        <fullName evidence="4">PQQ-dependent sugar dehydrogenase</fullName>
    </submittedName>
</protein>
<feature type="domain" description="Glucose/Sorbosone dehydrogenase" evidence="3">
    <location>
        <begin position="79"/>
        <end position="380"/>
    </location>
</feature>
<dbReference type="RefSeq" id="WP_281488312.1">
    <property type="nucleotide sequence ID" value="NZ_JASATX010000002.1"/>
</dbReference>
<dbReference type="InterPro" id="IPR011041">
    <property type="entry name" value="Quinoprot_gluc/sorb_DH_b-prop"/>
</dbReference>
<keyword evidence="2" id="KW-0732">Signal</keyword>
<evidence type="ECO:0000313" key="5">
    <source>
        <dbReference type="Proteomes" id="UP001321506"/>
    </source>
</evidence>
<dbReference type="Pfam" id="PF07995">
    <property type="entry name" value="GSDH"/>
    <property type="match status" value="1"/>
</dbReference>
<reference evidence="4 5" key="1">
    <citation type="submission" date="2023-04" db="EMBL/GenBank/DDBJ databases">
        <title>Klugiella caeni sp. nov. isolated from the sludge of biochemical tank.</title>
        <authorList>
            <person name="Geng K."/>
        </authorList>
    </citation>
    <scope>NUCLEOTIDE SEQUENCE [LARGE SCALE GENOMIC DNA]</scope>
    <source>
        <strain evidence="4 5">YN-L-19</strain>
    </source>
</reference>
<dbReference type="Gene3D" id="2.120.10.30">
    <property type="entry name" value="TolB, C-terminal domain"/>
    <property type="match status" value="1"/>
</dbReference>
<dbReference type="Proteomes" id="UP001321506">
    <property type="component" value="Unassembled WGS sequence"/>
</dbReference>
<accession>A0AAW6TBV3</accession>
<dbReference type="PANTHER" id="PTHR19328:SF13">
    <property type="entry name" value="HIPL1 PROTEIN"/>
    <property type="match status" value="1"/>
</dbReference>
<evidence type="ECO:0000256" key="2">
    <source>
        <dbReference type="SAM" id="SignalP"/>
    </source>
</evidence>
<evidence type="ECO:0000259" key="3">
    <source>
        <dbReference type="Pfam" id="PF07995"/>
    </source>
</evidence>
<evidence type="ECO:0000313" key="4">
    <source>
        <dbReference type="EMBL" id="MDI2098522.1"/>
    </source>
</evidence>
<gene>
    <name evidence="4" type="ORF">QF206_06045</name>
</gene>